<reference evidence="2 3" key="1">
    <citation type="journal article" date="2021" name="Commun. Biol.">
        <title>The genome of Shorea leprosula (Dipterocarpaceae) highlights the ecological relevance of drought in aseasonal tropical rainforests.</title>
        <authorList>
            <person name="Ng K.K.S."/>
            <person name="Kobayashi M.J."/>
            <person name="Fawcett J.A."/>
            <person name="Hatakeyama M."/>
            <person name="Paape T."/>
            <person name="Ng C.H."/>
            <person name="Ang C.C."/>
            <person name="Tnah L.H."/>
            <person name="Lee C.T."/>
            <person name="Nishiyama T."/>
            <person name="Sese J."/>
            <person name="O'Brien M.J."/>
            <person name="Copetti D."/>
            <person name="Mohd Noor M.I."/>
            <person name="Ong R.C."/>
            <person name="Putra M."/>
            <person name="Sireger I.Z."/>
            <person name="Indrioko S."/>
            <person name="Kosugi Y."/>
            <person name="Izuno A."/>
            <person name="Isagi Y."/>
            <person name="Lee S.L."/>
            <person name="Shimizu K.K."/>
        </authorList>
    </citation>
    <scope>NUCLEOTIDE SEQUENCE [LARGE SCALE GENOMIC DNA]</scope>
    <source>
        <strain evidence="2">214</strain>
    </source>
</reference>
<keyword evidence="3" id="KW-1185">Reference proteome</keyword>
<feature type="signal peptide" evidence="1">
    <location>
        <begin position="1"/>
        <end position="18"/>
    </location>
</feature>
<name>A0AAV5LXY7_9ROSI</name>
<dbReference type="Proteomes" id="UP001054252">
    <property type="component" value="Unassembled WGS sequence"/>
</dbReference>
<gene>
    <name evidence="2" type="ORF">SLEP1_g49704</name>
</gene>
<evidence type="ECO:0000313" key="3">
    <source>
        <dbReference type="Proteomes" id="UP001054252"/>
    </source>
</evidence>
<protein>
    <submittedName>
        <fullName evidence="2">Uncharacterized protein</fullName>
    </submittedName>
</protein>
<organism evidence="2 3">
    <name type="scientific">Rubroshorea leprosula</name>
    <dbReference type="NCBI Taxonomy" id="152421"/>
    <lineage>
        <taxon>Eukaryota</taxon>
        <taxon>Viridiplantae</taxon>
        <taxon>Streptophyta</taxon>
        <taxon>Embryophyta</taxon>
        <taxon>Tracheophyta</taxon>
        <taxon>Spermatophyta</taxon>
        <taxon>Magnoliopsida</taxon>
        <taxon>eudicotyledons</taxon>
        <taxon>Gunneridae</taxon>
        <taxon>Pentapetalae</taxon>
        <taxon>rosids</taxon>
        <taxon>malvids</taxon>
        <taxon>Malvales</taxon>
        <taxon>Dipterocarpaceae</taxon>
        <taxon>Rubroshorea</taxon>
    </lineage>
</organism>
<evidence type="ECO:0000256" key="1">
    <source>
        <dbReference type="SAM" id="SignalP"/>
    </source>
</evidence>
<feature type="chain" id="PRO_5043876371" evidence="1">
    <location>
        <begin position="19"/>
        <end position="99"/>
    </location>
</feature>
<evidence type="ECO:0000313" key="2">
    <source>
        <dbReference type="EMBL" id="GKV42286.1"/>
    </source>
</evidence>
<dbReference type="PANTHER" id="PTHR33592:SF5">
    <property type="entry name" value="TRANSMEMBRANE PROTEIN"/>
    <property type="match status" value="1"/>
</dbReference>
<comment type="caution">
    <text evidence="2">The sequence shown here is derived from an EMBL/GenBank/DDBJ whole genome shotgun (WGS) entry which is preliminary data.</text>
</comment>
<keyword evidence="1" id="KW-0732">Signal</keyword>
<sequence length="99" mass="10818">MRFLNLALIVLFLSVVHLQPFSASRLLHEETKAVKMDLVLQSLDREPTPPSGPSGCTNIPGTSGPICHLKEKHFAGDALPRPKAYPRLTAQFGVATNQK</sequence>
<proteinExistence type="predicted"/>
<dbReference type="EMBL" id="BPVZ01000157">
    <property type="protein sequence ID" value="GKV42286.1"/>
    <property type="molecule type" value="Genomic_DNA"/>
</dbReference>
<dbReference type="PANTHER" id="PTHR33592">
    <property type="entry name" value="TRANSMEMBRANE PROTEIN"/>
    <property type="match status" value="1"/>
</dbReference>
<accession>A0AAV5LXY7</accession>
<dbReference type="AlphaFoldDB" id="A0AAV5LXY7"/>